<organism evidence="5 6">
    <name type="scientific">Mucor saturninus</name>
    <dbReference type="NCBI Taxonomy" id="64648"/>
    <lineage>
        <taxon>Eukaryota</taxon>
        <taxon>Fungi</taxon>
        <taxon>Fungi incertae sedis</taxon>
        <taxon>Mucoromycota</taxon>
        <taxon>Mucoromycotina</taxon>
        <taxon>Mucoromycetes</taxon>
        <taxon>Mucorales</taxon>
        <taxon>Mucorineae</taxon>
        <taxon>Mucoraceae</taxon>
        <taxon>Mucor</taxon>
    </lineage>
</organism>
<dbReference type="CDD" id="cd19177">
    <property type="entry name" value="SET_SETD4"/>
    <property type="match status" value="1"/>
</dbReference>
<dbReference type="PROSITE" id="PS50280">
    <property type="entry name" value="SET"/>
    <property type="match status" value="1"/>
</dbReference>
<keyword evidence="3" id="KW-0949">S-adenosyl-L-methionine</keyword>
<dbReference type="AlphaFoldDB" id="A0A8H7UTX2"/>
<feature type="domain" description="SET" evidence="4">
    <location>
        <begin position="29"/>
        <end position="255"/>
    </location>
</feature>
<protein>
    <recommendedName>
        <fullName evidence="4">SET domain-containing protein</fullName>
    </recommendedName>
</protein>
<dbReference type="PANTHER" id="PTHR13271">
    <property type="entry name" value="UNCHARACTERIZED PUTATIVE METHYLTRANSFERASE"/>
    <property type="match status" value="1"/>
</dbReference>
<evidence type="ECO:0000259" key="4">
    <source>
        <dbReference type="PROSITE" id="PS50280"/>
    </source>
</evidence>
<name>A0A8H7UTX2_9FUNG</name>
<sequence length="434" mass="50065">MDKSKGTVIHDIKYEKFMTWLHENNFPESKLTLANFTSNAFKLDSRNLELNLLLKKGMMATSDIEAGEVIVSVPRDFLITNDSLSKTYGTNHSLSSHQILALHLVLLLRDKQSWWKPYIDLLPMHFNTMPVKYAKVLVDHLPSALKEETLQQKENIRTDYLACTKFIQSRKEKTDPISAEEYEWAWLCVNTRCIHMTKMDNRTKGGNIALAPMLDFLNHTTEAKIDSGFNVRKQCFEIKTLNPYKKGEQVYINYGPHDNLAILKEYGFVLSENSYNFVLLDEEVWNLYSEVESKRGLEIKKQILEGAGYSGDYSIKADEISFRLMAALRLLALNGTLEPGFDRRVMDWHDVVMGQTDLISPDNERKALIMLQSICQKVAKQAKNELAILSNITEKYPEAGFHPFALYFLRQIWKESSEIVEQTLLYLNDKLSRL</sequence>
<dbReference type="GO" id="GO:0016279">
    <property type="term" value="F:protein-lysine N-methyltransferase activity"/>
    <property type="evidence" value="ECO:0007669"/>
    <property type="project" value="InterPro"/>
</dbReference>
<dbReference type="InterPro" id="IPR050600">
    <property type="entry name" value="SETD3_SETD6_MTase"/>
</dbReference>
<dbReference type="PANTHER" id="PTHR13271:SF151">
    <property type="entry name" value="SET DOMAIN-CONTAINING PROTEIN 4"/>
    <property type="match status" value="1"/>
</dbReference>
<dbReference type="InterPro" id="IPR044429">
    <property type="entry name" value="SETD4_SET"/>
</dbReference>
<evidence type="ECO:0000256" key="3">
    <source>
        <dbReference type="ARBA" id="ARBA00022691"/>
    </source>
</evidence>
<evidence type="ECO:0000313" key="6">
    <source>
        <dbReference type="Proteomes" id="UP000603453"/>
    </source>
</evidence>
<proteinExistence type="predicted"/>
<dbReference type="OrthoDB" id="341421at2759"/>
<evidence type="ECO:0000256" key="2">
    <source>
        <dbReference type="ARBA" id="ARBA00022679"/>
    </source>
</evidence>
<dbReference type="InterPro" id="IPR046341">
    <property type="entry name" value="SET_dom_sf"/>
</dbReference>
<dbReference type="SUPFAM" id="SSF82199">
    <property type="entry name" value="SET domain"/>
    <property type="match status" value="1"/>
</dbReference>
<dbReference type="GO" id="GO:0032259">
    <property type="term" value="P:methylation"/>
    <property type="evidence" value="ECO:0007669"/>
    <property type="project" value="UniProtKB-KW"/>
</dbReference>
<dbReference type="InterPro" id="IPR001214">
    <property type="entry name" value="SET_dom"/>
</dbReference>
<dbReference type="Pfam" id="PF09273">
    <property type="entry name" value="Rubis-subs-bind"/>
    <property type="match status" value="1"/>
</dbReference>
<dbReference type="InterPro" id="IPR015353">
    <property type="entry name" value="Rubisco_LSMT_subst-bd"/>
</dbReference>
<dbReference type="Proteomes" id="UP000603453">
    <property type="component" value="Unassembled WGS sequence"/>
</dbReference>
<keyword evidence="1" id="KW-0489">Methyltransferase</keyword>
<dbReference type="EMBL" id="JAEPRD010000170">
    <property type="protein sequence ID" value="KAG2195455.1"/>
    <property type="molecule type" value="Genomic_DNA"/>
</dbReference>
<evidence type="ECO:0000256" key="1">
    <source>
        <dbReference type="ARBA" id="ARBA00022603"/>
    </source>
</evidence>
<reference evidence="5" key="1">
    <citation type="submission" date="2020-12" db="EMBL/GenBank/DDBJ databases">
        <title>Metabolic potential, ecology and presence of endohyphal bacteria is reflected in genomic diversity of Mucoromycotina.</title>
        <authorList>
            <person name="Muszewska A."/>
            <person name="Okrasinska A."/>
            <person name="Steczkiewicz K."/>
            <person name="Drgas O."/>
            <person name="Orlowska M."/>
            <person name="Perlinska-Lenart U."/>
            <person name="Aleksandrzak-Piekarczyk T."/>
            <person name="Szatraj K."/>
            <person name="Zielenkiewicz U."/>
            <person name="Pilsyk S."/>
            <person name="Malc E."/>
            <person name="Mieczkowski P."/>
            <person name="Kruszewska J.S."/>
            <person name="Biernat P."/>
            <person name="Pawlowska J."/>
        </authorList>
    </citation>
    <scope>NUCLEOTIDE SEQUENCE</scope>
    <source>
        <strain evidence="5">WA0000017839</strain>
    </source>
</reference>
<dbReference type="Gene3D" id="3.90.1410.10">
    <property type="entry name" value="set domain protein methyltransferase, domain 1"/>
    <property type="match status" value="1"/>
</dbReference>
<dbReference type="Gene3D" id="3.90.1420.10">
    <property type="entry name" value="Rubisco LSMT, substrate-binding domain"/>
    <property type="match status" value="1"/>
</dbReference>
<accession>A0A8H7UTX2</accession>
<keyword evidence="2" id="KW-0808">Transferase</keyword>
<comment type="caution">
    <text evidence="5">The sequence shown here is derived from an EMBL/GenBank/DDBJ whole genome shotgun (WGS) entry which is preliminary data.</text>
</comment>
<keyword evidence="6" id="KW-1185">Reference proteome</keyword>
<evidence type="ECO:0000313" key="5">
    <source>
        <dbReference type="EMBL" id="KAG2195455.1"/>
    </source>
</evidence>
<dbReference type="InterPro" id="IPR036464">
    <property type="entry name" value="Rubisco_LSMT_subst-bd_sf"/>
</dbReference>
<dbReference type="Pfam" id="PF00856">
    <property type="entry name" value="SET"/>
    <property type="match status" value="1"/>
</dbReference>
<gene>
    <name evidence="5" type="ORF">INT47_000420</name>
</gene>